<proteinExistence type="predicted"/>
<name>D7T3E2_VITVI</name>
<protein>
    <submittedName>
        <fullName evidence="1">Uncharacterized protein</fullName>
    </submittedName>
</protein>
<sequence length="21" mass="2349">MLDVFPSSLNCFLSLVCDVVF</sequence>
<evidence type="ECO:0000313" key="1">
    <source>
        <dbReference type="EMBL" id="CBI25027.3"/>
    </source>
</evidence>
<dbReference type="EMBL" id="FN595510">
    <property type="protein sequence ID" value="CBI25027.3"/>
    <property type="molecule type" value="Genomic_DNA"/>
</dbReference>
<keyword evidence="2" id="KW-1185">Reference proteome</keyword>
<organism evidence="1 2">
    <name type="scientific">Vitis vinifera</name>
    <name type="common">Grape</name>
    <dbReference type="NCBI Taxonomy" id="29760"/>
    <lineage>
        <taxon>Eukaryota</taxon>
        <taxon>Viridiplantae</taxon>
        <taxon>Streptophyta</taxon>
        <taxon>Embryophyta</taxon>
        <taxon>Tracheophyta</taxon>
        <taxon>Spermatophyta</taxon>
        <taxon>Magnoliopsida</taxon>
        <taxon>eudicotyledons</taxon>
        <taxon>Gunneridae</taxon>
        <taxon>Pentapetalae</taxon>
        <taxon>rosids</taxon>
        <taxon>Vitales</taxon>
        <taxon>Vitaceae</taxon>
        <taxon>Viteae</taxon>
        <taxon>Vitis</taxon>
    </lineage>
</organism>
<gene>
    <name evidence="1" type="ordered locus">VIT_13s0073g00030</name>
</gene>
<dbReference type="AlphaFoldDB" id="D7T3E2"/>
<dbReference type="PaxDb" id="29760-VIT_13s0073g00030.t01"/>
<reference evidence="2" key="1">
    <citation type="journal article" date="2007" name="Nature">
        <title>The grapevine genome sequence suggests ancestral hexaploidization in major angiosperm phyla.</title>
        <authorList>
            <consortium name="The French-Italian Public Consortium for Grapevine Genome Characterization."/>
            <person name="Jaillon O."/>
            <person name="Aury J.-M."/>
            <person name="Noel B."/>
            <person name="Policriti A."/>
            <person name="Clepet C."/>
            <person name="Casagrande A."/>
            <person name="Choisne N."/>
            <person name="Aubourg S."/>
            <person name="Vitulo N."/>
            <person name="Jubin C."/>
            <person name="Vezzi A."/>
            <person name="Legeai F."/>
            <person name="Hugueney P."/>
            <person name="Dasilva C."/>
            <person name="Horner D."/>
            <person name="Mica E."/>
            <person name="Jublot D."/>
            <person name="Poulain J."/>
            <person name="Bruyere C."/>
            <person name="Billault A."/>
            <person name="Segurens B."/>
            <person name="Gouyvenoux M."/>
            <person name="Ugarte E."/>
            <person name="Cattonaro F."/>
            <person name="Anthouard V."/>
            <person name="Vico V."/>
            <person name="Del Fabbro C."/>
            <person name="Alaux M."/>
            <person name="Di Gaspero G."/>
            <person name="Dumas V."/>
            <person name="Felice N."/>
            <person name="Paillard S."/>
            <person name="Juman I."/>
            <person name="Moroldo M."/>
            <person name="Scalabrin S."/>
            <person name="Canaguier A."/>
            <person name="Le Clainche I."/>
            <person name="Malacrida G."/>
            <person name="Durand E."/>
            <person name="Pesole G."/>
            <person name="Laucou V."/>
            <person name="Chatelet P."/>
            <person name="Merdinoglu D."/>
            <person name="Delledonne M."/>
            <person name="Pezzotti M."/>
            <person name="Lecharny A."/>
            <person name="Scarpelli C."/>
            <person name="Artiguenave F."/>
            <person name="Pe M.E."/>
            <person name="Valle G."/>
            <person name="Morgante M."/>
            <person name="Caboche M."/>
            <person name="Adam-Blondon A.-F."/>
            <person name="Weissenbach J."/>
            <person name="Quetier F."/>
            <person name="Wincker P."/>
        </authorList>
    </citation>
    <scope>NUCLEOTIDE SEQUENCE [LARGE SCALE GENOMIC DNA]</scope>
    <source>
        <strain evidence="2">cv. Pinot noir / PN40024</strain>
    </source>
</reference>
<dbReference type="Proteomes" id="UP000009183">
    <property type="component" value="Chromosome 13"/>
</dbReference>
<dbReference type="HOGENOM" id="CLU_3427218_0_0_1"/>
<dbReference type="InParanoid" id="D7T3E2"/>
<accession>D7T3E2</accession>
<evidence type="ECO:0000313" key="2">
    <source>
        <dbReference type="Proteomes" id="UP000009183"/>
    </source>
</evidence>